<dbReference type="GO" id="GO:0005975">
    <property type="term" value="P:carbohydrate metabolic process"/>
    <property type="evidence" value="ECO:0007669"/>
    <property type="project" value="InterPro"/>
</dbReference>
<keyword evidence="3" id="KW-0326">Glycosidase</keyword>
<dbReference type="RefSeq" id="WP_183597410.1">
    <property type="nucleotide sequence ID" value="NZ_JACHXK010000002.1"/>
</dbReference>
<dbReference type="Proteomes" id="UP000570361">
    <property type="component" value="Unassembled WGS sequence"/>
</dbReference>
<keyword evidence="7" id="KW-1185">Reference proteome</keyword>
<dbReference type="PANTHER" id="PTHR42812:SF5">
    <property type="entry name" value="ENDO-ARABINASE"/>
    <property type="match status" value="1"/>
</dbReference>
<dbReference type="Gene3D" id="2.115.10.20">
    <property type="entry name" value="Glycosyl hydrolase domain, family 43"/>
    <property type="match status" value="1"/>
</dbReference>
<dbReference type="CDD" id="cd08991">
    <property type="entry name" value="GH43_HoAraf43-like"/>
    <property type="match status" value="1"/>
</dbReference>
<evidence type="ECO:0000256" key="1">
    <source>
        <dbReference type="ARBA" id="ARBA00009865"/>
    </source>
</evidence>
<organism evidence="6 7">
    <name type="scientific">Paenibacillus phyllosphaerae</name>
    <dbReference type="NCBI Taxonomy" id="274593"/>
    <lineage>
        <taxon>Bacteria</taxon>
        <taxon>Bacillati</taxon>
        <taxon>Bacillota</taxon>
        <taxon>Bacilli</taxon>
        <taxon>Bacillales</taxon>
        <taxon>Paenibacillaceae</taxon>
        <taxon>Paenibacillus</taxon>
    </lineage>
</organism>
<evidence type="ECO:0000256" key="4">
    <source>
        <dbReference type="PIRSR" id="PIRSR606710-1"/>
    </source>
</evidence>
<protein>
    <submittedName>
        <fullName evidence="6">GH43 family beta-xylosidase</fullName>
    </submittedName>
</protein>
<comment type="caution">
    <text evidence="6">The sequence shown here is derived from an EMBL/GenBank/DDBJ whole genome shotgun (WGS) entry which is preliminary data.</text>
</comment>
<name>A0A7W5AV34_9BACL</name>
<dbReference type="EMBL" id="JACHXK010000002">
    <property type="protein sequence ID" value="MBB3108826.1"/>
    <property type="molecule type" value="Genomic_DNA"/>
</dbReference>
<comment type="similarity">
    <text evidence="1">Belongs to the glycosyl hydrolase 43 family.</text>
</comment>
<dbReference type="GO" id="GO:0004553">
    <property type="term" value="F:hydrolase activity, hydrolyzing O-glycosyl compounds"/>
    <property type="evidence" value="ECO:0007669"/>
    <property type="project" value="InterPro"/>
</dbReference>
<sequence length="651" mass="73371">MRTYKNPLPIQLSDHAWAIPDLPSGFNPDPYVIKHNGEYYAYTTAVDGVCVLHSKDLVQWTHLGYAFSIPGHDHYWAPAVIYDNGRFYLYVSSKLRTEEDVHYEFLKVADAEKPEGPYTYRTTLFETFSIDAHVVRDADGSLILFYSTNETLGTDGHRPGTVILADRLIDPLTLEGKPRLIVQPTLDEEIYEENRFGDGRDWHTIEGAFYLKRRNKHYVMYSGNAFTRPTYYIGYATAEAREDAPVTDLAWSKYPDANTYVPLLRQSGHVEGVGHNSVVRALNNVEDWVVYHGRDVLRGEDGKGELRQLRIDPLWWNGDRMWVPGPTHETAAAPAVPVFLERFDRADAETLGAEWDVRSGEWTVRGEEAVQLSTIGVGEAFVPGLYSCAVYEANLCWSRHHMGGVYGVLVNYGNEQNYSEVVLDVGRREVIFADIVHGVRQQERAAQVAQGFRFDVYHQLIVRSLGARVQIELDGVLMLTADSVHSEGTFGLLTRYTAARFDGIAVTEHAAIDTAQAWTAYMPWVRAEQGAWRIEEGMLCGRPASGAAIDLHLRKPIYAEDQFCRLDLRSIGNKTGRIELELQGLDAAKLQLPEEGNTVSTLTIRYASNLLEVWLNQDPIIRSEQSGSWTGLRLTADRPVQVEAIEWTGLV</sequence>
<evidence type="ECO:0000256" key="5">
    <source>
        <dbReference type="PIRSR" id="PIRSR606710-2"/>
    </source>
</evidence>
<accession>A0A7W5AV34</accession>
<feature type="site" description="Important for catalytic activity, responsible for pKa modulation of the active site Glu and correct orientation of both the proton donor and substrate" evidence="5">
    <location>
        <position position="131"/>
    </location>
</feature>
<evidence type="ECO:0000256" key="3">
    <source>
        <dbReference type="ARBA" id="ARBA00023295"/>
    </source>
</evidence>
<keyword evidence="2" id="KW-0378">Hydrolase</keyword>
<feature type="active site" description="Proton donor" evidence="4">
    <location>
        <position position="206"/>
    </location>
</feature>
<dbReference type="InterPro" id="IPR006710">
    <property type="entry name" value="Glyco_hydro_43"/>
</dbReference>
<reference evidence="6 7" key="1">
    <citation type="submission" date="2020-08" db="EMBL/GenBank/DDBJ databases">
        <title>Genomic Encyclopedia of Type Strains, Phase III (KMG-III): the genomes of soil and plant-associated and newly described type strains.</title>
        <authorList>
            <person name="Whitman W."/>
        </authorList>
    </citation>
    <scope>NUCLEOTIDE SEQUENCE [LARGE SCALE GENOMIC DNA]</scope>
    <source>
        <strain evidence="6 7">CECT 5862</strain>
    </source>
</reference>
<dbReference type="PANTHER" id="PTHR42812">
    <property type="entry name" value="BETA-XYLOSIDASE"/>
    <property type="match status" value="1"/>
</dbReference>
<evidence type="ECO:0000313" key="7">
    <source>
        <dbReference type="Proteomes" id="UP000570361"/>
    </source>
</evidence>
<gene>
    <name evidence="6" type="ORF">FHS18_000878</name>
</gene>
<dbReference type="Gene3D" id="2.60.120.560">
    <property type="entry name" value="Exo-inulinase, domain 1"/>
    <property type="match status" value="1"/>
</dbReference>
<evidence type="ECO:0000256" key="2">
    <source>
        <dbReference type="ARBA" id="ARBA00022801"/>
    </source>
</evidence>
<evidence type="ECO:0000313" key="6">
    <source>
        <dbReference type="EMBL" id="MBB3108826.1"/>
    </source>
</evidence>
<dbReference type="Pfam" id="PF04616">
    <property type="entry name" value="Glyco_hydro_43"/>
    <property type="match status" value="1"/>
</dbReference>
<dbReference type="InterPro" id="IPR023296">
    <property type="entry name" value="Glyco_hydro_beta-prop_sf"/>
</dbReference>
<feature type="active site" description="Proton acceptor" evidence="4">
    <location>
        <position position="29"/>
    </location>
</feature>
<dbReference type="InterPro" id="IPR051795">
    <property type="entry name" value="Glycosyl_Hydrlase_43"/>
</dbReference>
<dbReference type="SUPFAM" id="SSF75005">
    <property type="entry name" value="Arabinanase/levansucrase/invertase"/>
    <property type="match status" value="1"/>
</dbReference>
<proteinExistence type="inferred from homology"/>
<dbReference type="AlphaFoldDB" id="A0A7W5AV34"/>